<evidence type="ECO:0000313" key="1">
    <source>
        <dbReference type="EMBL" id="PQJ81499.1"/>
    </source>
</evidence>
<protein>
    <submittedName>
        <fullName evidence="1">Uncharacterized protein</fullName>
    </submittedName>
</protein>
<dbReference type="AlphaFoldDB" id="A0A2S7WV64"/>
<accession>A0A2S7WV64</accession>
<dbReference type="EMBL" id="MSCM01000001">
    <property type="protein sequence ID" value="PQJ81499.1"/>
    <property type="molecule type" value="Genomic_DNA"/>
</dbReference>
<organism evidence="1 2">
    <name type="scientific">Polaribacter glomeratus</name>
    <dbReference type="NCBI Taxonomy" id="102"/>
    <lineage>
        <taxon>Bacteria</taxon>
        <taxon>Pseudomonadati</taxon>
        <taxon>Bacteroidota</taxon>
        <taxon>Flavobacteriia</taxon>
        <taxon>Flavobacteriales</taxon>
        <taxon>Flavobacteriaceae</taxon>
    </lineage>
</organism>
<reference evidence="1 2" key="1">
    <citation type="submission" date="2016-12" db="EMBL/GenBank/DDBJ databases">
        <title>Trade-off between light-utilization and light-protection in marine flavobacteria.</title>
        <authorList>
            <person name="Kumagai Y."/>
            <person name="Yoshizawa S."/>
            <person name="Kogure K."/>
            <person name="Iwasaki W."/>
        </authorList>
    </citation>
    <scope>NUCLEOTIDE SEQUENCE [LARGE SCALE GENOMIC DNA]</scope>
    <source>
        <strain evidence="1 2">ATCC 43844</strain>
    </source>
</reference>
<keyword evidence="2" id="KW-1185">Reference proteome</keyword>
<comment type="caution">
    <text evidence="1">The sequence shown here is derived from an EMBL/GenBank/DDBJ whole genome shotgun (WGS) entry which is preliminary data.</text>
</comment>
<evidence type="ECO:0000313" key="2">
    <source>
        <dbReference type="Proteomes" id="UP000239068"/>
    </source>
</evidence>
<dbReference type="OrthoDB" id="1450945at2"/>
<gene>
    <name evidence="1" type="ORF">BTO16_02425</name>
</gene>
<dbReference type="RefSeq" id="WP_105020074.1">
    <property type="nucleotide sequence ID" value="NZ_MSCM01000001.1"/>
</dbReference>
<name>A0A2S7WV64_9FLAO</name>
<proteinExistence type="predicted"/>
<sequence length="220" mass="26710">MKNNKRKNSDIFNDLRDRATYPSILFIPLDYFSKFLTEKELKALDWMFDRIVFARAKMDVLFMDENEINFDIFKKQDYLRENLFELVDLKTDLKRTQFEFIFERYKDHILAMEYFFDLMVKKINTGTNVEYSKYIKIFEIQLAYISMHQKSFNEAFPLYAEKYKREIDLDAFIIDKIIEKTAKETPKKAYTKPKEKLITDFESQNFLLKTVFKLDQDILN</sequence>
<dbReference type="Proteomes" id="UP000239068">
    <property type="component" value="Unassembled WGS sequence"/>
</dbReference>